<accession>A0A1D7R813</accession>
<feature type="compositionally biased region" description="Polar residues" evidence="1">
    <location>
        <begin position="165"/>
        <end position="182"/>
    </location>
</feature>
<protein>
    <submittedName>
        <fullName evidence="2">Putative base plate hub subunit and tail lysozyme</fullName>
    </submittedName>
</protein>
<dbReference type="SUPFAM" id="SSF69255">
    <property type="entry name" value="gp5 N-terminal domain-like"/>
    <property type="match status" value="1"/>
</dbReference>
<evidence type="ECO:0000313" key="2">
    <source>
        <dbReference type="EMBL" id="AON97536.1"/>
    </source>
</evidence>
<organism evidence="2 3">
    <name type="scientific">Synechococcus phage S-RIM2</name>
    <dbReference type="NCBI Taxonomy" id="687800"/>
    <lineage>
        <taxon>Viruses</taxon>
        <taxon>Duplodnaviria</taxon>
        <taxon>Heunggongvirae</taxon>
        <taxon>Uroviricota</taxon>
        <taxon>Caudoviricetes</taxon>
        <taxon>Pantevenvirales</taxon>
        <taxon>Kyanoviridae</taxon>
        <taxon>Nerrivikvirus</taxon>
        <taxon>Nerrivikvirus srim2</taxon>
    </lineage>
</organism>
<sequence>MSIDGIINEPTVNFVGKDGFYWWVGEVEDNEDPMELGRCKVRVLGYYTNVRGGTTADLPTKELPWATVLQHTSQAGNDGQGESSGQLQPGAIVMGFFMDGENAQMPVVIGVLRVNKSADSGKENVFAFTGEKMEAGSQGLVNPVMYNPADPTYSGKVGGNKNRETPNNSVPIPGNKTTSQVNGPGAPGTSLGSRLNGSEANPNKPQQPSKPIPAANGVAGPWKTLEYKLTYLVEDIAGHAGTLVKADGSGNFLDVVEGKIVSVKALTAKVQNFLGGVFTAVVAAIRQQIADLAEQLELATLLGGVAGAPYVVMTAVQQAITTLLGALCEVDNQLLSLIQDPIGTLTGYINDFVDGLIDQAAMVVGGVQSLIDGIVCNIQGLLNQMLTVVDVVSGIVDGISAAKDVIDAWKSAGGMFSGGADGFAKGLTTITGLMALILKFVQGDCGRAPTDGADAVGWFPLYGVTHCTDAELAAINKILGQNKANAKCGDPFGTGSLIDDLYNTADPFLTQAKTFLDGAYELHVGTPGRRATVKKSASGTTQLSININNAEKQEHAARQQIKEENPNASEEEIESKVSQAKKTATGNKEDGNIVADDINYGGNLTQVVNGDDCKVVKNDNCITIDGDYRLKVSGNCHIEVGGGFFLSAEGAPRTVDKNGEKTGQDKIQKHQIRFGSDVDLGINGAKLQVSAAELDTDIKKSIIQGGSLETKHSNTSISAGSVNISGENDITNTTNHLFNNCGLIPSLAQLGKSGITNTVGGDILNVMTPTLTNPAPTYLIQNTTGQWVGNFLTGYALNVATGGYSCKVGAGAWDTSVGAAATLNAGGAVAITAGATCKITAVTIFLN</sequence>
<evidence type="ECO:0000256" key="1">
    <source>
        <dbReference type="SAM" id="MobiDB-lite"/>
    </source>
</evidence>
<proteinExistence type="predicted"/>
<feature type="region of interest" description="Disordered" evidence="1">
    <location>
        <begin position="151"/>
        <end position="217"/>
    </location>
</feature>
<feature type="compositionally biased region" description="Polar residues" evidence="1">
    <location>
        <begin position="190"/>
        <end position="209"/>
    </location>
</feature>
<feature type="region of interest" description="Disordered" evidence="1">
    <location>
        <begin position="559"/>
        <end position="588"/>
    </location>
</feature>
<feature type="compositionally biased region" description="Polar residues" evidence="1">
    <location>
        <begin position="576"/>
        <end position="586"/>
    </location>
</feature>
<name>A0A1D7R813_9CAUD</name>
<dbReference type="Gene3D" id="2.40.50.260">
    <property type="entry name" value="Nucleic acid-binding protein domain"/>
    <property type="match status" value="1"/>
</dbReference>
<gene>
    <name evidence="2" type="ORF">Fa020709_019</name>
</gene>
<dbReference type="EMBL" id="KX349226">
    <property type="protein sequence ID" value="AON97536.1"/>
    <property type="molecule type" value="Genomic_DNA"/>
</dbReference>
<reference evidence="2 3" key="1">
    <citation type="journal article" date="2016" name="Environ. Microbiol.">
        <title>Genomic diversification of marine cyanophages into stable ecotypes.</title>
        <authorList>
            <person name="Marston M.F."/>
            <person name="Martiny J.B."/>
        </authorList>
    </citation>
    <scope>NUCLEOTIDE SEQUENCE [LARGE SCALE GENOMIC DNA]</scope>
    <source>
        <strain evidence="2">Fa_02_0709</strain>
    </source>
</reference>
<dbReference type="Proteomes" id="UP000220257">
    <property type="component" value="Genome"/>
</dbReference>
<evidence type="ECO:0000313" key="3">
    <source>
        <dbReference type="Proteomes" id="UP000220257"/>
    </source>
</evidence>